<reference evidence="1" key="1">
    <citation type="submission" date="2018-05" db="EMBL/GenBank/DDBJ databases">
        <authorList>
            <person name="Lanie J.A."/>
            <person name="Ng W.-L."/>
            <person name="Kazmierczak K.M."/>
            <person name="Andrzejewski T.M."/>
            <person name="Davidsen T.M."/>
            <person name="Wayne K.J."/>
            <person name="Tettelin H."/>
            <person name="Glass J.I."/>
            <person name="Rusch D."/>
            <person name="Podicherti R."/>
            <person name="Tsui H.-C.T."/>
            <person name="Winkler M.E."/>
        </authorList>
    </citation>
    <scope>NUCLEOTIDE SEQUENCE</scope>
</reference>
<gene>
    <name evidence="1" type="ORF">METZ01_LOCUS190</name>
</gene>
<proteinExistence type="predicted"/>
<dbReference type="AlphaFoldDB" id="A0A381MYD5"/>
<sequence>MKQKACIVLILLCVSIAAHGARGTFKETVLGEEKIAKVAKGIEVTTKVTLPQQKISNLCDADLSISYTQMNDRVRIVQEVSNEDCPTSEGVYTLRIRTLGESGEARTRTFEESWVLDKQTTGKTQKFYSMDGDTRLIWAKIKTSRKTRCICGASARASEIPELGERKK</sequence>
<dbReference type="EMBL" id="UINC01000011">
    <property type="protein sequence ID" value="SUZ47336.1"/>
    <property type="molecule type" value="Genomic_DNA"/>
</dbReference>
<name>A0A381MYD5_9ZZZZ</name>
<organism evidence="1">
    <name type="scientific">marine metagenome</name>
    <dbReference type="NCBI Taxonomy" id="408172"/>
    <lineage>
        <taxon>unclassified sequences</taxon>
        <taxon>metagenomes</taxon>
        <taxon>ecological metagenomes</taxon>
    </lineage>
</organism>
<protein>
    <submittedName>
        <fullName evidence="1">Uncharacterized protein</fullName>
    </submittedName>
</protein>
<evidence type="ECO:0000313" key="1">
    <source>
        <dbReference type="EMBL" id="SUZ47336.1"/>
    </source>
</evidence>
<accession>A0A381MYD5</accession>